<dbReference type="KEGG" id="xla:121398988"/>
<dbReference type="RefSeq" id="XP_041434638.1">
    <property type="nucleotide sequence ID" value="XM_041578704.1"/>
</dbReference>
<proteinExistence type="predicted"/>
<dbReference type="PaxDb" id="8355-A0A1L8EMH4"/>
<dbReference type="GO" id="GO:0030414">
    <property type="term" value="F:peptidase inhibitor activity"/>
    <property type="evidence" value="ECO:0007669"/>
    <property type="project" value="InterPro"/>
</dbReference>
<dbReference type="GO" id="GO:0005576">
    <property type="term" value="C:extracellular region"/>
    <property type="evidence" value="ECO:0007669"/>
    <property type="project" value="InterPro"/>
</dbReference>
<dbReference type="InterPro" id="IPR008197">
    <property type="entry name" value="WAP_dom"/>
</dbReference>
<dbReference type="AlphaFoldDB" id="A0A1L8EMH4"/>
<dbReference type="OrthoDB" id="6060011at2759"/>
<sequence>MEALKYLTLFLLLAVFAERMEAQVAGNTTSCPEVRDGILGICGRECTAETDCEQGWKCCPNACGKFSCMNPVREARGQRIKE</sequence>
<keyword evidence="1" id="KW-1185">Reference proteome</keyword>
<dbReference type="Gene3D" id="4.10.75.10">
    <property type="entry name" value="Elafin-like"/>
    <property type="match status" value="1"/>
</dbReference>
<dbReference type="OMA" id="QDEECTN"/>
<organism evidence="1 2">
    <name type="scientific">Xenopus laevis</name>
    <name type="common">African clawed frog</name>
    <dbReference type="NCBI Taxonomy" id="8355"/>
    <lineage>
        <taxon>Eukaryota</taxon>
        <taxon>Metazoa</taxon>
        <taxon>Chordata</taxon>
        <taxon>Craniata</taxon>
        <taxon>Vertebrata</taxon>
        <taxon>Euteleostomi</taxon>
        <taxon>Amphibia</taxon>
        <taxon>Batrachia</taxon>
        <taxon>Anura</taxon>
        <taxon>Pipoidea</taxon>
        <taxon>Pipidae</taxon>
        <taxon>Xenopodinae</taxon>
        <taxon>Xenopus</taxon>
        <taxon>Xenopus</taxon>
    </lineage>
</organism>
<dbReference type="SUPFAM" id="SSF57256">
    <property type="entry name" value="Elafin-like"/>
    <property type="match status" value="1"/>
</dbReference>
<evidence type="ECO:0000313" key="2">
    <source>
        <dbReference type="RefSeq" id="XP_041434638.1"/>
    </source>
</evidence>
<dbReference type="InterPro" id="IPR036645">
    <property type="entry name" value="Elafin-like_sf"/>
</dbReference>
<dbReference type="Pfam" id="PF00095">
    <property type="entry name" value="WAP"/>
    <property type="match status" value="1"/>
</dbReference>
<accession>A0A1L8EMH4</accession>
<gene>
    <name evidence="2" type="primary">LOC121398988</name>
</gene>
<evidence type="ECO:0000313" key="1">
    <source>
        <dbReference type="Proteomes" id="UP000186698"/>
    </source>
</evidence>
<dbReference type="Proteomes" id="UP000186698">
    <property type="component" value="Chromosome 9_10S"/>
</dbReference>
<protein>
    <submittedName>
        <fullName evidence="2">Waprin-Rha1-like</fullName>
    </submittedName>
</protein>
<dbReference type="SMART" id="SM00217">
    <property type="entry name" value="WAP"/>
    <property type="match status" value="1"/>
</dbReference>
<reference evidence="2" key="1">
    <citation type="submission" date="2025-08" db="UniProtKB">
        <authorList>
            <consortium name="RefSeq"/>
        </authorList>
    </citation>
    <scope>IDENTIFICATION</scope>
    <source>
        <strain evidence="2">J_2021</strain>
        <tissue evidence="2">Erythrocytes</tissue>
    </source>
</reference>
<dbReference type="GeneID" id="121398988"/>
<name>A0A1L8EMH4_XENLA</name>